<organism evidence="3">
    <name type="scientific">Acromyrmex echinatior</name>
    <name type="common">Panamanian leafcutter ant</name>
    <name type="synonym">Acromyrmex octospinosus echinatior</name>
    <dbReference type="NCBI Taxonomy" id="103372"/>
    <lineage>
        <taxon>Eukaryota</taxon>
        <taxon>Metazoa</taxon>
        <taxon>Ecdysozoa</taxon>
        <taxon>Arthropoda</taxon>
        <taxon>Hexapoda</taxon>
        <taxon>Insecta</taxon>
        <taxon>Pterygota</taxon>
        <taxon>Neoptera</taxon>
        <taxon>Endopterygota</taxon>
        <taxon>Hymenoptera</taxon>
        <taxon>Apocrita</taxon>
        <taxon>Aculeata</taxon>
        <taxon>Formicoidea</taxon>
        <taxon>Formicidae</taxon>
        <taxon>Myrmicinae</taxon>
        <taxon>Acromyrmex</taxon>
    </lineage>
</organism>
<dbReference type="PANTHER" id="PTHR45689">
    <property type="entry name" value="I[[H]] CHANNEL, ISOFORM E"/>
    <property type="match status" value="1"/>
</dbReference>
<dbReference type="InterPro" id="IPR051413">
    <property type="entry name" value="K/Na_HCN_channel"/>
</dbReference>
<gene>
    <name evidence="2" type="ORF">G5I_13847</name>
</gene>
<proteinExistence type="predicted"/>
<dbReference type="EMBL" id="GL888769">
    <property type="protein sequence ID" value="EGI58077.1"/>
    <property type="molecule type" value="Genomic_DNA"/>
</dbReference>
<evidence type="ECO:0000256" key="1">
    <source>
        <dbReference type="SAM" id="Phobius"/>
    </source>
</evidence>
<dbReference type="GO" id="GO:0035725">
    <property type="term" value="P:sodium ion transmembrane transport"/>
    <property type="evidence" value="ECO:0007669"/>
    <property type="project" value="TreeGrafter"/>
</dbReference>
<dbReference type="GO" id="GO:0005249">
    <property type="term" value="F:voltage-gated potassium channel activity"/>
    <property type="evidence" value="ECO:0007669"/>
    <property type="project" value="TreeGrafter"/>
</dbReference>
<dbReference type="PANTHER" id="PTHR45689:SF5">
    <property type="entry name" value="I[[H]] CHANNEL, ISOFORM E"/>
    <property type="match status" value="1"/>
</dbReference>
<evidence type="ECO:0000313" key="2">
    <source>
        <dbReference type="EMBL" id="EGI58077.1"/>
    </source>
</evidence>
<feature type="transmembrane region" description="Helical" evidence="1">
    <location>
        <begin position="105"/>
        <end position="126"/>
    </location>
</feature>
<keyword evidence="1" id="KW-0812">Transmembrane</keyword>
<dbReference type="AlphaFoldDB" id="F4X644"/>
<sequence length="211" mass="24627">MAIRDSDILIKRTNLRAHICDLPRTSGSTLPKLRPNAKFYNRWKRNLQKLVLVSTRHPLTGLILRSQTAVAFEKRRHSRSSYRWMIHPYSMLRIGKSSGPEYWNIVYPIYAVCIIDIFFNFITGFVSPDGIFLDTTLIARRYIKGYFFIDFISSMPYAWFYPTLILPPGPNSNSILLIIELLPILKLIRISTVRRNVQQINAVTYNYIIII</sequence>
<keyword evidence="1" id="KW-0472">Membrane</keyword>
<feature type="transmembrane region" description="Helical" evidence="1">
    <location>
        <begin position="172"/>
        <end position="188"/>
    </location>
</feature>
<protein>
    <submittedName>
        <fullName evidence="2">Potassium/sodium hyperpolarization-activated cyclic nucleotide-gated channel 1</fullName>
    </submittedName>
</protein>
<accession>F4X644</accession>
<evidence type="ECO:0000313" key="3">
    <source>
        <dbReference type="Proteomes" id="UP000007755"/>
    </source>
</evidence>
<dbReference type="OrthoDB" id="2021138at2759"/>
<dbReference type="InParanoid" id="F4X644"/>
<name>F4X644_ACREC</name>
<keyword evidence="3" id="KW-1185">Reference proteome</keyword>
<dbReference type="Proteomes" id="UP000007755">
    <property type="component" value="Unassembled WGS sequence"/>
</dbReference>
<keyword evidence="1" id="KW-1133">Transmembrane helix</keyword>
<dbReference type="GO" id="GO:0003254">
    <property type="term" value="P:regulation of membrane depolarization"/>
    <property type="evidence" value="ECO:0007669"/>
    <property type="project" value="TreeGrafter"/>
</dbReference>
<dbReference type="eggNOG" id="KOG0498">
    <property type="taxonomic scope" value="Eukaryota"/>
</dbReference>
<dbReference type="GO" id="GO:0098855">
    <property type="term" value="C:HCN channel complex"/>
    <property type="evidence" value="ECO:0007669"/>
    <property type="project" value="TreeGrafter"/>
</dbReference>
<reference evidence="2" key="1">
    <citation type="submission" date="2011-02" db="EMBL/GenBank/DDBJ databases">
        <title>The genome of the leaf-cutting ant Acromyrmex echinatior suggests key adaptations to social evolution and fungus farming.</title>
        <authorList>
            <person name="Nygaard S."/>
            <person name="Zhang G."/>
        </authorList>
    </citation>
    <scope>NUCLEOTIDE SEQUENCE</scope>
</reference>